<feature type="transmembrane region" description="Helical" evidence="9">
    <location>
        <begin position="145"/>
        <end position="168"/>
    </location>
</feature>
<evidence type="ECO:0000256" key="8">
    <source>
        <dbReference type="SAM" id="MobiDB-lite"/>
    </source>
</evidence>
<evidence type="ECO:0000256" key="4">
    <source>
        <dbReference type="ARBA" id="ARBA00022448"/>
    </source>
</evidence>
<dbReference type="STRING" id="282301.A0A267FZM9"/>
<feature type="transmembrane region" description="Helical" evidence="9">
    <location>
        <begin position="100"/>
        <end position="124"/>
    </location>
</feature>
<evidence type="ECO:0000313" key="12">
    <source>
        <dbReference type="Proteomes" id="UP000215902"/>
    </source>
</evidence>
<dbReference type="GO" id="GO:0055075">
    <property type="term" value="P:potassium ion homeostasis"/>
    <property type="evidence" value="ECO:0007669"/>
    <property type="project" value="TreeGrafter"/>
</dbReference>
<evidence type="ECO:0000259" key="10">
    <source>
        <dbReference type="Pfam" id="PF00324"/>
    </source>
</evidence>
<keyword evidence="5 9" id="KW-0812">Transmembrane</keyword>
<evidence type="ECO:0000256" key="3">
    <source>
        <dbReference type="ARBA" id="ARBA00019359"/>
    </source>
</evidence>
<dbReference type="EMBL" id="NIVC01000691">
    <property type="protein sequence ID" value="PAA78422.1"/>
    <property type="molecule type" value="Genomic_DNA"/>
</dbReference>
<feature type="compositionally biased region" description="Basic and acidic residues" evidence="8">
    <location>
        <begin position="594"/>
        <end position="616"/>
    </location>
</feature>
<feature type="transmembrane region" description="Helical" evidence="9">
    <location>
        <begin position="72"/>
        <end position="94"/>
    </location>
</feature>
<dbReference type="FunFam" id="1.20.1740.10:FF:000013">
    <property type="entry name" value="Solute carrier family 12 member"/>
    <property type="match status" value="1"/>
</dbReference>
<feature type="transmembrane region" description="Helical" evidence="9">
    <location>
        <begin position="385"/>
        <end position="406"/>
    </location>
</feature>
<dbReference type="AlphaFoldDB" id="A0A267FZM9"/>
<dbReference type="InterPro" id="IPR004841">
    <property type="entry name" value="AA-permease/SLC12A_dom"/>
</dbReference>
<evidence type="ECO:0000256" key="7">
    <source>
        <dbReference type="ARBA" id="ARBA00023136"/>
    </source>
</evidence>
<feature type="transmembrane region" description="Helical" evidence="9">
    <location>
        <begin position="497"/>
        <end position="517"/>
    </location>
</feature>
<keyword evidence="6 9" id="KW-1133">Transmembrane helix</keyword>
<keyword evidence="12" id="KW-1185">Reference proteome</keyword>
<evidence type="ECO:0000256" key="9">
    <source>
        <dbReference type="SAM" id="Phobius"/>
    </source>
</evidence>
<proteinExistence type="inferred from homology"/>
<evidence type="ECO:0000256" key="5">
    <source>
        <dbReference type="ARBA" id="ARBA00022692"/>
    </source>
</evidence>
<feature type="transmembrane region" description="Helical" evidence="9">
    <location>
        <begin position="306"/>
        <end position="325"/>
    </location>
</feature>
<dbReference type="InterPro" id="IPR004842">
    <property type="entry name" value="SLC12A_fam"/>
</dbReference>
<name>A0A267FZM9_9PLAT</name>
<evidence type="ECO:0000256" key="2">
    <source>
        <dbReference type="ARBA" id="ARBA00010593"/>
    </source>
</evidence>
<dbReference type="GO" id="GO:0015379">
    <property type="term" value="F:potassium:chloride symporter activity"/>
    <property type="evidence" value="ECO:0007669"/>
    <property type="project" value="TreeGrafter"/>
</dbReference>
<dbReference type="Gene3D" id="1.20.1740.10">
    <property type="entry name" value="Amino acid/polyamine transporter I"/>
    <property type="match status" value="1"/>
</dbReference>
<comment type="subcellular location">
    <subcellularLocation>
        <location evidence="1">Membrane</location>
        <topology evidence="1">Multi-pass membrane protein</topology>
    </subcellularLocation>
</comment>
<feature type="domain" description="Amino acid permease/ SLC12A" evidence="10">
    <location>
        <begin position="72"/>
        <end position="437"/>
    </location>
</feature>
<feature type="transmembrane region" description="Helical" evidence="9">
    <location>
        <begin position="263"/>
        <end position="285"/>
    </location>
</feature>
<dbReference type="GO" id="GO:0006884">
    <property type="term" value="P:cell volume homeostasis"/>
    <property type="evidence" value="ECO:0007669"/>
    <property type="project" value="TreeGrafter"/>
</dbReference>
<dbReference type="OrthoDB" id="2020542at2759"/>
<evidence type="ECO:0000256" key="1">
    <source>
        <dbReference type="ARBA" id="ARBA00004141"/>
    </source>
</evidence>
<feature type="transmembrane region" description="Helical" evidence="9">
    <location>
        <begin position="188"/>
        <end position="207"/>
    </location>
</feature>
<protein>
    <recommendedName>
        <fullName evidence="3">Solute carrier family 12 member 9</fullName>
    </recommendedName>
</protein>
<feature type="transmembrane region" description="Helical" evidence="9">
    <location>
        <begin position="212"/>
        <end position="231"/>
    </location>
</feature>
<dbReference type="GO" id="GO:0055064">
    <property type="term" value="P:chloride ion homeostasis"/>
    <property type="evidence" value="ECO:0007669"/>
    <property type="project" value="TreeGrafter"/>
</dbReference>
<feature type="region of interest" description="Disordered" evidence="8">
    <location>
        <begin position="567"/>
        <end position="616"/>
    </location>
</feature>
<dbReference type="Proteomes" id="UP000215902">
    <property type="component" value="Unassembled WGS sequence"/>
</dbReference>
<feature type="transmembrane region" description="Helical" evidence="9">
    <location>
        <begin position="337"/>
        <end position="365"/>
    </location>
</feature>
<comment type="caution">
    <text evidence="11">The sequence shown here is derived from an EMBL/GenBank/DDBJ whole genome shotgun (WGS) entry which is preliminary data.</text>
</comment>
<dbReference type="PANTHER" id="PTHR11827">
    <property type="entry name" value="SOLUTE CARRIER FAMILY 12, CATION COTRANSPORTERS"/>
    <property type="match status" value="1"/>
</dbReference>
<reference evidence="11 12" key="1">
    <citation type="submission" date="2017-06" db="EMBL/GenBank/DDBJ databases">
        <title>A platform for efficient transgenesis in Macrostomum lignano, a flatworm model organism for stem cell research.</title>
        <authorList>
            <person name="Berezikov E."/>
        </authorList>
    </citation>
    <scope>NUCLEOTIDE SEQUENCE [LARGE SCALE GENOMIC DNA]</scope>
    <source>
        <strain evidence="11">DV1</strain>
        <tissue evidence="11">Whole organism</tissue>
    </source>
</reference>
<dbReference type="Pfam" id="PF00324">
    <property type="entry name" value="AA_permease"/>
    <property type="match status" value="1"/>
</dbReference>
<evidence type="ECO:0000256" key="6">
    <source>
        <dbReference type="ARBA" id="ARBA00022989"/>
    </source>
</evidence>
<sequence length="616" mass="63977">MSSVEKEGLLSATAGAGSGLPTKETQGQPASVPVQHNELYREIDSDSEQQPWWKANFLITTQRVTFGTWDGVFTSCVMNIFGTLVFLRAGWLVGQAGLPLALLACCLTATVGLLTALSAIGVCLQCGVESGGVHSLLGRVLGDKFGSAIGLVYCLGQAIGVSLCTAGLGESVANMFGIVGSDWASRAFALVLTATLLAVAGAGVKWVIRLQLLLLAVVVLAVFDFVIGSGFRGSVTNDNGVLGYGSGAVGNNTRPEFSEGETFLTVLGVFFPTITGVLAGVNMAGDLADPLRSIPTGTMSAIGASFVLYVTFVIVLGATCSRVALQSDYLIGQQVSLLGPVFLCGLYVSSLSSALGGLTAASRVLSAIAHSTQLPGLRHLSVHKFSAQVPIYALIAVAVVTIAFNIAGSLNILAPIVAMPFLATYATVCYANFALEMSKKIGNQHIGRNSKSDQQAGTGSDLDTLFPDAGPASNRGPDEAPLKGEVSTVWSRLANGWLSLFSCCACLAVMLAINWIYALVTSLLVVGLHVYVGHFCPGASPGVADFSLIGWIQSLRRGGGGHGGSAGGFGIVSARPPPKPGTEGALLTQDNEDYAERGKYHQSRQLDPRLVPDDLE</sequence>
<comment type="similarity">
    <text evidence="2">Belongs to the SLC12A transporter family.</text>
</comment>
<evidence type="ECO:0000313" key="11">
    <source>
        <dbReference type="EMBL" id="PAA78422.1"/>
    </source>
</evidence>
<organism evidence="11 12">
    <name type="scientific">Macrostomum lignano</name>
    <dbReference type="NCBI Taxonomy" id="282301"/>
    <lineage>
        <taxon>Eukaryota</taxon>
        <taxon>Metazoa</taxon>
        <taxon>Spiralia</taxon>
        <taxon>Lophotrochozoa</taxon>
        <taxon>Platyhelminthes</taxon>
        <taxon>Rhabditophora</taxon>
        <taxon>Macrostomorpha</taxon>
        <taxon>Macrostomida</taxon>
        <taxon>Macrostomidae</taxon>
        <taxon>Macrostomum</taxon>
    </lineage>
</organism>
<feature type="transmembrane region" description="Helical" evidence="9">
    <location>
        <begin position="412"/>
        <end position="435"/>
    </location>
</feature>
<dbReference type="PANTHER" id="PTHR11827:SF6">
    <property type="entry name" value="SOLUTE CARRIER FAMILY 12 MEMBER 8"/>
    <property type="match status" value="1"/>
</dbReference>
<accession>A0A267FZM9</accession>
<gene>
    <name evidence="11" type="ORF">BOX15_Mlig026347g1</name>
</gene>
<dbReference type="GO" id="GO:0016020">
    <property type="term" value="C:membrane"/>
    <property type="evidence" value="ECO:0007669"/>
    <property type="project" value="UniProtKB-SubCell"/>
</dbReference>
<dbReference type="GO" id="GO:1990573">
    <property type="term" value="P:potassium ion import across plasma membrane"/>
    <property type="evidence" value="ECO:0007669"/>
    <property type="project" value="TreeGrafter"/>
</dbReference>
<keyword evidence="7 9" id="KW-0472">Membrane</keyword>
<keyword evidence="4" id="KW-0813">Transport</keyword>